<dbReference type="CDD" id="cd01335">
    <property type="entry name" value="Radical_SAM"/>
    <property type="match status" value="1"/>
</dbReference>
<dbReference type="Gene3D" id="3.40.50.12160">
    <property type="entry name" value="Methylthiotransferase, N-terminal domain"/>
    <property type="match status" value="1"/>
</dbReference>
<organism evidence="18 19">
    <name type="scientific">Candidatus Anaerostipes avistercoris</name>
    <dbReference type="NCBI Taxonomy" id="2838462"/>
    <lineage>
        <taxon>Bacteria</taxon>
        <taxon>Bacillati</taxon>
        <taxon>Bacillota</taxon>
        <taxon>Clostridia</taxon>
        <taxon>Lachnospirales</taxon>
        <taxon>Lachnospiraceae</taxon>
        <taxon>Anaerostipes</taxon>
    </lineage>
</organism>
<keyword evidence="10" id="KW-0408">Iron</keyword>
<dbReference type="InterPro" id="IPR058240">
    <property type="entry name" value="rSAM_sf"/>
</dbReference>
<evidence type="ECO:0000313" key="18">
    <source>
        <dbReference type="EMBL" id="HJC51123.1"/>
    </source>
</evidence>
<evidence type="ECO:0000256" key="14">
    <source>
        <dbReference type="ARBA" id="ARBA00061574"/>
    </source>
</evidence>
<dbReference type="InterPro" id="IPR013848">
    <property type="entry name" value="Methylthiotransferase_N"/>
</dbReference>
<dbReference type="AlphaFoldDB" id="A0A9D2PLL2"/>
<dbReference type="Pfam" id="PF04055">
    <property type="entry name" value="Radical_SAM"/>
    <property type="match status" value="1"/>
</dbReference>
<dbReference type="InterPro" id="IPR006467">
    <property type="entry name" value="MiaB-like_bact"/>
</dbReference>
<comment type="cofactor">
    <cofactor evidence="1">
        <name>[4Fe-4S] cluster</name>
        <dbReference type="ChEBI" id="CHEBI:49883"/>
    </cofactor>
</comment>
<evidence type="ECO:0000259" key="16">
    <source>
        <dbReference type="PROSITE" id="PS51449"/>
    </source>
</evidence>
<name>A0A9D2PLL2_9FIRM</name>
<evidence type="ECO:0000256" key="6">
    <source>
        <dbReference type="ARBA" id="ARBA00022679"/>
    </source>
</evidence>
<keyword evidence="5" id="KW-0963">Cytoplasm</keyword>
<dbReference type="GO" id="GO:0035598">
    <property type="term" value="F:tRNA (N(6)-L-threonylcarbamoyladenosine(37)-C(2))-methylthiotransferase activity"/>
    <property type="evidence" value="ECO:0007669"/>
    <property type="project" value="UniProtKB-EC"/>
</dbReference>
<evidence type="ECO:0000256" key="13">
    <source>
        <dbReference type="ARBA" id="ARBA00051661"/>
    </source>
</evidence>
<reference evidence="18" key="1">
    <citation type="journal article" date="2021" name="PeerJ">
        <title>Extensive microbial diversity within the chicken gut microbiome revealed by metagenomics and culture.</title>
        <authorList>
            <person name="Gilroy R."/>
            <person name="Ravi A."/>
            <person name="Getino M."/>
            <person name="Pursley I."/>
            <person name="Horton D.L."/>
            <person name="Alikhan N.F."/>
            <person name="Baker D."/>
            <person name="Gharbi K."/>
            <person name="Hall N."/>
            <person name="Watson M."/>
            <person name="Adriaenssens E.M."/>
            <person name="Foster-Nyarko E."/>
            <person name="Jarju S."/>
            <person name="Secka A."/>
            <person name="Antonio M."/>
            <person name="Oren A."/>
            <person name="Chaudhuri R.R."/>
            <person name="La Ragione R."/>
            <person name="Hildebrand F."/>
            <person name="Pallen M.J."/>
        </authorList>
    </citation>
    <scope>NUCLEOTIDE SEQUENCE</scope>
    <source>
        <strain evidence="18">ChiSjej3B21-8574</strain>
    </source>
</reference>
<evidence type="ECO:0000256" key="8">
    <source>
        <dbReference type="ARBA" id="ARBA00022694"/>
    </source>
</evidence>
<dbReference type="InterPro" id="IPR034557">
    <property type="entry name" value="ThrcA_tRNA_MEthiotransferase"/>
</dbReference>
<evidence type="ECO:0000313" key="19">
    <source>
        <dbReference type="Proteomes" id="UP000823904"/>
    </source>
</evidence>
<dbReference type="SMART" id="SM00729">
    <property type="entry name" value="Elp3"/>
    <property type="match status" value="1"/>
</dbReference>
<comment type="catalytic activity">
    <reaction evidence="13">
        <text>N(6)-L-threonylcarbamoyladenosine(37) in tRNA + (sulfur carrier)-SH + AH2 + 2 S-adenosyl-L-methionine = 2-methylsulfanyl-N(6)-L-threonylcarbamoyladenosine(37) in tRNA + (sulfur carrier)-H + 5'-deoxyadenosine + L-methionine + A + S-adenosyl-L-homocysteine + 2 H(+)</text>
        <dbReference type="Rhea" id="RHEA:37075"/>
        <dbReference type="Rhea" id="RHEA-COMP:10163"/>
        <dbReference type="Rhea" id="RHEA-COMP:11092"/>
        <dbReference type="Rhea" id="RHEA-COMP:14737"/>
        <dbReference type="Rhea" id="RHEA-COMP:14739"/>
        <dbReference type="ChEBI" id="CHEBI:13193"/>
        <dbReference type="ChEBI" id="CHEBI:15378"/>
        <dbReference type="ChEBI" id="CHEBI:17319"/>
        <dbReference type="ChEBI" id="CHEBI:17499"/>
        <dbReference type="ChEBI" id="CHEBI:29917"/>
        <dbReference type="ChEBI" id="CHEBI:57844"/>
        <dbReference type="ChEBI" id="CHEBI:57856"/>
        <dbReference type="ChEBI" id="CHEBI:59789"/>
        <dbReference type="ChEBI" id="CHEBI:64428"/>
        <dbReference type="ChEBI" id="CHEBI:74418"/>
        <dbReference type="ChEBI" id="CHEBI:74420"/>
        <dbReference type="EC" id="2.8.4.5"/>
    </reaction>
</comment>
<dbReference type="InterPro" id="IPR023404">
    <property type="entry name" value="rSAM_horseshoe"/>
</dbReference>
<dbReference type="SFLD" id="SFLDS00029">
    <property type="entry name" value="Radical_SAM"/>
    <property type="match status" value="1"/>
</dbReference>
<evidence type="ECO:0000259" key="17">
    <source>
        <dbReference type="PROSITE" id="PS51918"/>
    </source>
</evidence>
<dbReference type="GO" id="GO:0046872">
    <property type="term" value="F:metal ion binding"/>
    <property type="evidence" value="ECO:0007669"/>
    <property type="project" value="UniProtKB-KW"/>
</dbReference>
<evidence type="ECO:0000256" key="10">
    <source>
        <dbReference type="ARBA" id="ARBA00023004"/>
    </source>
</evidence>
<protein>
    <recommendedName>
        <fullName evidence="15">Threonylcarbamoyladenosine tRNA methylthiotransferase MtaB</fullName>
        <ecNumber evidence="3">2.8.4.5</ecNumber>
    </recommendedName>
    <alternativeName>
        <fullName evidence="12">tRNA-t(6)A37 methylthiotransferase</fullName>
    </alternativeName>
</protein>
<dbReference type="InterPro" id="IPR005839">
    <property type="entry name" value="Methylthiotransferase"/>
</dbReference>
<keyword evidence="11" id="KW-0411">Iron-sulfur</keyword>
<dbReference type="Pfam" id="PF00919">
    <property type="entry name" value="UPF0004"/>
    <property type="match status" value="1"/>
</dbReference>
<gene>
    <name evidence="18" type="primary">mtaB</name>
    <name evidence="18" type="ORF">H9754_11260</name>
</gene>
<dbReference type="FunFam" id="3.80.30.20:FF:000001">
    <property type="entry name" value="tRNA-2-methylthio-N(6)-dimethylallyladenosine synthase 2"/>
    <property type="match status" value="1"/>
</dbReference>
<dbReference type="InterPro" id="IPR038135">
    <property type="entry name" value="Methylthiotransferase_N_sf"/>
</dbReference>
<evidence type="ECO:0000256" key="2">
    <source>
        <dbReference type="ARBA" id="ARBA00002399"/>
    </source>
</evidence>
<feature type="domain" description="Radical SAM core" evidence="17">
    <location>
        <begin position="143"/>
        <end position="374"/>
    </location>
</feature>
<dbReference type="EMBL" id="DWWD01000043">
    <property type="protein sequence ID" value="HJC51123.1"/>
    <property type="molecule type" value="Genomic_DNA"/>
</dbReference>
<dbReference type="PROSITE" id="PS51449">
    <property type="entry name" value="MTTASE_N"/>
    <property type="match status" value="1"/>
</dbReference>
<dbReference type="PANTHER" id="PTHR11918:SF45">
    <property type="entry name" value="THREONYLCARBAMOYLADENOSINE TRNA METHYLTHIOTRANSFERASE"/>
    <property type="match status" value="1"/>
</dbReference>
<dbReference type="Proteomes" id="UP000823904">
    <property type="component" value="Unassembled WGS sequence"/>
</dbReference>
<reference evidence="18" key="2">
    <citation type="submission" date="2021-04" db="EMBL/GenBank/DDBJ databases">
        <authorList>
            <person name="Gilroy R."/>
        </authorList>
    </citation>
    <scope>NUCLEOTIDE SEQUENCE</scope>
    <source>
        <strain evidence="18">ChiSjej3B21-8574</strain>
    </source>
</reference>
<evidence type="ECO:0000256" key="11">
    <source>
        <dbReference type="ARBA" id="ARBA00023014"/>
    </source>
</evidence>
<evidence type="ECO:0000256" key="15">
    <source>
        <dbReference type="ARBA" id="ARBA00069898"/>
    </source>
</evidence>
<sequence length="444" mass="51110">MDIYGKKAAMVTLGCKVNQYETDAMREMLEEAGAVIVDAKEGPDIYIVNTCSVTNVAERKSRQMLHRAKRKNPNVVVVAVGCYAQVGKEELEADQHIDLIIGNNKKKDLIRILQDFQPKGMPETEVLDIAADRNFENLHVDHIETHTRAYIKVQDGCNQFCSYCIIPYARGRVRSREKEDVLEEIRNLAHGGVREFVITGIHVTSYGTDLGDIRLIDLLEQISEIEGVERIRLGSLEPGFITEDVLSRLSRLENFCPHFHLSLQSGCDTVLRRMNRKYTTEDIREKCRMIRRYFNIPALTTDIIVGFPGETEEEFEQTRKFLEEIQLYEMHIFKYSVRKGTKAASMDHQVPDQIKTARSDILLKMAAENKKAFEEARLGEIREVLIEEELRGRKNWYIGHTREYVRVAVYSETALDHQMVQVELKKVSDHGYVEGTLETHKKKC</sequence>
<dbReference type="GO" id="GO:0051539">
    <property type="term" value="F:4 iron, 4 sulfur cluster binding"/>
    <property type="evidence" value="ECO:0007669"/>
    <property type="project" value="UniProtKB-KW"/>
</dbReference>
<evidence type="ECO:0000256" key="12">
    <source>
        <dbReference type="ARBA" id="ARBA00031213"/>
    </source>
</evidence>
<proteinExistence type="inferred from homology"/>
<dbReference type="PROSITE" id="PS01278">
    <property type="entry name" value="MTTASE_RADICAL"/>
    <property type="match status" value="1"/>
</dbReference>
<dbReference type="PANTHER" id="PTHR11918">
    <property type="entry name" value="RADICAL SAM PROTEINS"/>
    <property type="match status" value="1"/>
</dbReference>
<dbReference type="InterPro" id="IPR007197">
    <property type="entry name" value="rSAM"/>
</dbReference>
<dbReference type="Gene3D" id="3.80.30.20">
    <property type="entry name" value="tm_1862 like domain"/>
    <property type="match status" value="1"/>
</dbReference>
<dbReference type="InterPro" id="IPR020612">
    <property type="entry name" value="Methylthiotransferase_CS"/>
</dbReference>
<dbReference type="FunFam" id="3.40.50.12160:FF:000004">
    <property type="entry name" value="Threonylcarbamoyladenosine tRNA methylthiotransferase MtaB"/>
    <property type="match status" value="1"/>
</dbReference>
<feature type="domain" description="MTTase N-terminal" evidence="16">
    <location>
        <begin position="6"/>
        <end position="118"/>
    </location>
</feature>
<evidence type="ECO:0000256" key="1">
    <source>
        <dbReference type="ARBA" id="ARBA00001966"/>
    </source>
</evidence>
<keyword evidence="6" id="KW-0808">Transferase</keyword>
<keyword evidence="8" id="KW-0819">tRNA processing</keyword>
<dbReference type="NCBIfam" id="TIGR00089">
    <property type="entry name" value="MiaB/RimO family radical SAM methylthiotransferase"/>
    <property type="match status" value="1"/>
</dbReference>
<evidence type="ECO:0000256" key="4">
    <source>
        <dbReference type="ARBA" id="ARBA00022485"/>
    </source>
</evidence>
<evidence type="ECO:0000256" key="5">
    <source>
        <dbReference type="ARBA" id="ARBA00022490"/>
    </source>
</evidence>
<keyword evidence="7" id="KW-0949">S-adenosyl-L-methionine</keyword>
<dbReference type="SFLD" id="SFLDG01082">
    <property type="entry name" value="B12-binding_domain_containing"/>
    <property type="match status" value="1"/>
</dbReference>
<evidence type="ECO:0000256" key="3">
    <source>
        <dbReference type="ARBA" id="ARBA00013273"/>
    </source>
</evidence>
<dbReference type="EC" id="2.8.4.5" evidence="3"/>
<accession>A0A9D2PLL2</accession>
<dbReference type="SFLD" id="SFLDF00295">
    <property type="entry name" value="threonylcarbamoyladenosine_tRN"/>
    <property type="match status" value="1"/>
</dbReference>
<comment type="function">
    <text evidence="2">Catalyzes the methylthiolation of N6-threonylcarbamoyladenosine (t(6)A), leading to the formation of 2-methylthio-N6-threonylcarbamoyladenosine (ms(2)t(6)A) at position 37 in tRNAs that read codons beginning with adenine.</text>
</comment>
<keyword evidence="9" id="KW-0479">Metal-binding</keyword>
<comment type="caution">
    <text evidence="18">The sequence shown here is derived from an EMBL/GenBank/DDBJ whole genome shotgun (WGS) entry which is preliminary data.</text>
</comment>
<dbReference type="InterPro" id="IPR006638">
    <property type="entry name" value="Elp3/MiaA/NifB-like_rSAM"/>
</dbReference>
<dbReference type="SUPFAM" id="SSF102114">
    <property type="entry name" value="Radical SAM enzymes"/>
    <property type="match status" value="1"/>
</dbReference>
<evidence type="ECO:0000256" key="9">
    <source>
        <dbReference type="ARBA" id="ARBA00022723"/>
    </source>
</evidence>
<keyword evidence="4" id="KW-0004">4Fe-4S</keyword>
<comment type="similarity">
    <text evidence="14">Belongs to the methylthiotransferase family. MtaB subfamily.</text>
</comment>
<dbReference type="NCBIfam" id="TIGR01579">
    <property type="entry name" value="MiaB-like-C"/>
    <property type="match status" value="1"/>
</dbReference>
<dbReference type="PROSITE" id="PS51918">
    <property type="entry name" value="RADICAL_SAM"/>
    <property type="match status" value="1"/>
</dbReference>
<evidence type="ECO:0000256" key="7">
    <source>
        <dbReference type="ARBA" id="ARBA00022691"/>
    </source>
</evidence>
<dbReference type="SFLD" id="SFLDG01061">
    <property type="entry name" value="methylthiotransferase"/>
    <property type="match status" value="1"/>
</dbReference>